<gene>
    <name evidence="3" type="ORF">MALL_0095</name>
</gene>
<proteinExistence type="predicted"/>
<keyword evidence="2" id="KW-0812">Transmembrane</keyword>
<dbReference type="OrthoDB" id="401378at2"/>
<reference evidence="3 4" key="1">
    <citation type="submission" date="2010-03" db="EMBL/GenBank/DDBJ databases">
        <authorList>
            <person name="Glass J.I."/>
            <person name="Benders G.A."/>
            <person name="Durkin A.S."/>
            <person name="Farmerie W.G."/>
            <person name="Hlavinka K."/>
            <person name="Hostetler J."/>
            <person name="Jackson J."/>
            <person name="May M.A."/>
            <person name="Miller R.H."/>
            <person name="Paralanov V."/>
            <person name="Radune D."/>
            <person name="Szczypinski B."/>
            <person name="Brown D.R."/>
        </authorList>
    </citation>
    <scope>NUCLEOTIDE SEQUENCE [LARGE SCALE GENOMIC DNA]</scope>
    <source>
        <strain evidence="3 4">A21JP2</strain>
    </source>
</reference>
<feature type="transmembrane region" description="Helical" evidence="2">
    <location>
        <begin position="56"/>
        <end position="75"/>
    </location>
</feature>
<dbReference type="Proteomes" id="UP000004757">
    <property type="component" value="Unassembled WGS sequence"/>
</dbReference>
<feature type="transmembrane region" description="Helical" evidence="2">
    <location>
        <begin position="105"/>
        <end position="124"/>
    </location>
</feature>
<evidence type="ECO:0000313" key="4">
    <source>
        <dbReference type="Proteomes" id="UP000004757"/>
    </source>
</evidence>
<feature type="transmembrane region" description="Helical" evidence="2">
    <location>
        <begin position="82"/>
        <end position="99"/>
    </location>
</feature>
<name>D4XVT2_9BACT</name>
<sequence length="154" mass="17514">MKEKVFKYLKMVLVALLSMNLIGLYFIYQAQFAETKPILDFLPGIAETYAKVRTQLSWIGLALLVTAWILWEFAISKSGNKILGMISVGVFAVQMIVTLNLVSDIALILAFGIMSAYIVMELPWKNAKKFTQNMNENAQNNKENNSKLKKLFRK</sequence>
<evidence type="ECO:0000256" key="1">
    <source>
        <dbReference type="SAM" id="MobiDB-lite"/>
    </source>
</evidence>
<feature type="region of interest" description="Disordered" evidence="1">
    <location>
        <begin position="135"/>
        <end position="154"/>
    </location>
</feature>
<dbReference type="AlphaFoldDB" id="D4XVT2"/>
<protein>
    <submittedName>
        <fullName evidence="3">Uncharacterized protein</fullName>
    </submittedName>
</protein>
<dbReference type="STRING" id="747682.MALL_0095"/>
<organism evidence="3 4">
    <name type="scientific">Mycoplasmopsis alligatoris A21JP2</name>
    <dbReference type="NCBI Taxonomy" id="747682"/>
    <lineage>
        <taxon>Bacteria</taxon>
        <taxon>Bacillati</taxon>
        <taxon>Mycoplasmatota</taxon>
        <taxon>Mycoplasmoidales</taxon>
        <taxon>Metamycoplasmataceae</taxon>
        <taxon>Mycoplasmopsis</taxon>
    </lineage>
</organism>
<dbReference type="eggNOG" id="ENOG5030MWT">
    <property type="taxonomic scope" value="Bacteria"/>
</dbReference>
<dbReference type="EMBL" id="ADNC01000012">
    <property type="protein sequence ID" value="EFF41544.1"/>
    <property type="molecule type" value="Genomic_DNA"/>
</dbReference>
<keyword evidence="2" id="KW-0472">Membrane</keyword>
<comment type="caution">
    <text evidence="3">The sequence shown here is derived from an EMBL/GenBank/DDBJ whole genome shotgun (WGS) entry which is preliminary data.</text>
</comment>
<keyword evidence="4" id="KW-1185">Reference proteome</keyword>
<evidence type="ECO:0000256" key="2">
    <source>
        <dbReference type="SAM" id="Phobius"/>
    </source>
</evidence>
<keyword evidence="2" id="KW-1133">Transmembrane helix</keyword>
<accession>D4XVT2</accession>
<dbReference type="RefSeq" id="WP_005683476.1">
    <property type="nucleotide sequence ID" value="NZ_ADNC01000012.1"/>
</dbReference>
<evidence type="ECO:0000313" key="3">
    <source>
        <dbReference type="EMBL" id="EFF41544.1"/>
    </source>
</evidence>